<dbReference type="RefSeq" id="WP_138647372.1">
    <property type="nucleotide sequence ID" value="NZ_VCKW01000130.1"/>
</dbReference>
<keyword evidence="1 3" id="KW-0853">WD repeat</keyword>
<reference evidence="4 5" key="1">
    <citation type="submission" date="2019-05" db="EMBL/GenBank/DDBJ databases">
        <title>Draft genome sequence of Actinomadura sp. 14C53.</title>
        <authorList>
            <person name="Saricaoglu S."/>
            <person name="Isik K."/>
        </authorList>
    </citation>
    <scope>NUCLEOTIDE SEQUENCE [LARGE SCALE GENOMIC DNA]</scope>
    <source>
        <strain evidence="4 5">14C53</strain>
    </source>
</reference>
<dbReference type="PANTHER" id="PTHR22847">
    <property type="entry name" value="WD40 REPEAT PROTEIN"/>
    <property type="match status" value="1"/>
</dbReference>
<feature type="repeat" description="WD" evidence="3">
    <location>
        <begin position="1094"/>
        <end position="1130"/>
    </location>
</feature>
<dbReference type="SUPFAM" id="SSF50998">
    <property type="entry name" value="Quinoprotein alcohol dehydrogenase-like"/>
    <property type="match status" value="2"/>
</dbReference>
<dbReference type="InterPro" id="IPR011047">
    <property type="entry name" value="Quinoprotein_ADH-like_sf"/>
</dbReference>
<dbReference type="InterPro" id="IPR019775">
    <property type="entry name" value="WD40_repeat_CS"/>
</dbReference>
<sequence>MDERSGRRHLIATGVTAGLDESGDRIVESVAVMADLLVGEFGYDRVPGLGIDPTKDEMEKGVRDFCGRCAPDDLLVIYHTGHGDFVSGRHRLWMGDATGDRLIGTIPTADLVEAALLDTELRSLLLIIDVCFAGRGGAQSLVAGMEASSRSTDKSLTVLTAAHPLEQIRAGDFAALFTEAVHHQATAGHEPRYLTPEALAEYMKSSPNRKTWQTISCSTLFGSAQNQRFFVNPRYDPRLHGFDVLSQLIIAERTAREEDLRSHFLPRARGVDVPTEVAWRFVGRHAALGELTRWLSDAAAGTLRVVTGDPGSGKSAVLARLAVLSEPEWRSTVPLDGVPDETVPAAGSIGVAVHARGKTAGQILAALAAAAEANASTPGELLRTVRQGGGLAAIIDAVDETVDPEHVVSWLLQPLIRGAEAAGLRLVLGTRKHLVHRLGPPEQTLDLDAPEYADRPSLRRYASRCLRESTPDSPFRDLPGEVVEPVAAAVAAAAGRSFLVALIVSRTLAAGDRIPDAADPAWRASLPGTAADAMQQDLETRLGAEAERARELLRPLAYAHGAGLPWAGTWAPLASELSGKLHTDEDIVWLMRNAGAYVIEALEEGSSVYRLYHLSMAEYLRTGQSNGDVHAAFVTYLEGRVPDLAPGHRDWTRAPAYTRAHLATHARAAGAFGRFVTDGLYLAMAGPAAVIAALPALTGAAEAAAAAVYQRTLHLMRGATVAERLSYLELWGLRLGADALVAHVRGCPVTRPWSTDWGQWPLEHPHRVLPGHKAAISSVTVPALEPPTAITVGRDGALCVWDLKTAEPLVVRDLGGASLLSVRTVVPPDGPGLVAVLGADLKLHRMDVGTWTPRETIAAAPWPRRAAARLSDPSPVLMCGRLADGRLAAFVGGKGCPAAVWDLRSGERLSVLRGAGPFWTPVAFAETRDRRPVLLMRRSTGPQAAFQYWDVTTGRSLIPVAGRTTGSATFHAADAVYFRDAAERPVAVIGFGRRVRCWDLVRGGEIYSADGLLPGAGTAEIQAVTKRVHEIVARRYPDAEPVVGKRERPGELAIDRVTDGTAGRCGINGVYTDDDGQVLRIDLTVNGSEPEITLSGHTARIAEVAAAAVHDRTVMVTVSADGSARLWDLDAIARLAPGERLGRSSSPVYRVAVGGLPGGDRVLLTLGAAGVILWDARLGTVRAELAGPGASGSSAVTLVDDGTGRLSAAAFGAHGVAGVWDAETGEPMGAAGIHPLGWTIGTAALKRDDGTVALVTTGHGDFSLAWELPAWSLRKVLRGHAGWSADVDCGRDHRGRPIAVTAGTDGRVCVWNLTTFRGPRRLRSFRRWRSLAGRTSLHALAVRLLTGVFPARMAALLLADGGVQIIDLGTGRFTGGVRADAAHLATAALTDGRSVIVTATDRGLVTAWEVSVRSIGRRPAVRLEPAARIDLEVPLNSVELEPDGLLVVGTAHGISCLRLPLEPDPAPR</sequence>
<name>A0A5C4JA06_9ACTN</name>
<dbReference type="InterPro" id="IPR001680">
    <property type="entry name" value="WD40_rpt"/>
</dbReference>
<proteinExistence type="predicted"/>
<comment type="caution">
    <text evidence="4">The sequence shown here is derived from an EMBL/GenBank/DDBJ whole genome shotgun (WGS) entry which is preliminary data.</text>
</comment>
<dbReference type="InterPro" id="IPR015943">
    <property type="entry name" value="WD40/YVTN_repeat-like_dom_sf"/>
</dbReference>
<evidence type="ECO:0000256" key="2">
    <source>
        <dbReference type="ARBA" id="ARBA00022737"/>
    </source>
</evidence>
<gene>
    <name evidence="4" type="ORF">ETD83_23820</name>
</gene>
<evidence type="ECO:0000256" key="3">
    <source>
        <dbReference type="PROSITE-ProRule" id="PRU00221"/>
    </source>
</evidence>
<accession>A0A5C4JA06</accession>
<keyword evidence="5" id="KW-1185">Reference proteome</keyword>
<evidence type="ECO:0000313" key="4">
    <source>
        <dbReference type="EMBL" id="TMQ94548.1"/>
    </source>
</evidence>
<evidence type="ECO:0000313" key="5">
    <source>
        <dbReference type="Proteomes" id="UP000309174"/>
    </source>
</evidence>
<evidence type="ECO:0000256" key="1">
    <source>
        <dbReference type="ARBA" id="ARBA00022574"/>
    </source>
</evidence>
<dbReference type="Gene3D" id="3.40.50.1460">
    <property type="match status" value="1"/>
</dbReference>
<dbReference type="EMBL" id="VCKW01000130">
    <property type="protein sequence ID" value="TMQ94548.1"/>
    <property type="molecule type" value="Genomic_DNA"/>
</dbReference>
<keyword evidence="2" id="KW-0677">Repeat</keyword>
<protein>
    <recommendedName>
        <fullName evidence="6">Peptidase C14 caspase domain-containing protein</fullName>
    </recommendedName>
</protein>
<organism evidence="4 5">
    <name type="scientific">Actinomadura soli</name>
    <dbReference type="NCBI Taxonomy" id="2508997"/>
    <lineage>
        <taxon>Bacteria</taxon>
        <taxon>Bacillati</taxon>
        <taxon>Actinomycetota</taxon>
        <taxon>Actinomycetes</taxon>
        <taxon>Streptosporangiales</taxon>
        <taxon>Thermomonosporaceae</taxon>
        <taxon>Actinomadura</taxon>
    </lineage>
</organism>
<dbReference type="PANTHER" id="PTHR22847:SF637">
    <property type="entry name" value="WD REPEAT DOMAIN 5B"/>
    <property type="match status" value="1"/>
</dbReference>
<dbReference type="Pfam" id="PF00400">
    <property type="entry name" value="WD40"/>
    <property type="match status" value="1"/>
</dbReference>
<feature type="repeat" description="WD" evidence="3">
    <location>
        <begin position="769"/>
        <end position="811"/>
    </location>
</feature>
<dbReference type="PROSITE" id="PS50082">
    <property type="entry name" value="WD_REPEATS_2"/>
    <property type="match status" value="2"/>
</dbReference>
<dbReference type="Proteomes" id="UP000309174">
    <property type="component" value="Unassembled WGS sequence"/>
</dbReference>
<evidence type="ECO:0008006" key="6">
    <source>
        <dbReference type="Google" id="ProtNLM"/>
    </source>
</evidence>
<dbReference type="Gene3D" id="2.130.10.10">
    <property type="entry name" value="YVTN repeat-like/Quinoprotein amine dehydrogenase"/>
    <property type="match status" value="3"/>
</dbReference>
<dbReference type="PROSITE" id="PS00678">
    <property type="entry name" value="WD_REPEATS_1"/>
    <property type="match status" value="2"/>
</dbReference>
<dbReference type="OrthoDB" id="218695at2"/>
<dbReference type="SMART" id="SM00320">
    <property type="entry name" value="WD40"/>
    <property type="match status" value="3"/>
</dbReference>